<dbReference type="EMBL" id="NIZV01000200">
    <property type="protein sequence ID" value="RSM00856.1"/>
    <property type="molecule type" value="Genomic_DNA"/>
</dbReference>
<dbReference type="AlphaFoldDB" id="A0A428TFL9"/>
<keyword evidence="1" id="KW-0472">Membrane</keyword>
<feature type="transmembrane region" description="Helical" evidence="1">
    <location>
        <begin position="140"/>
        <end position="161"/>
    </location>
</feature>
<protein>
    <submittedName>
        <fullName evidence="2">Uncharacterized protein</fullName>
    </submittedName>
</protein>
<dbReference type="PANTHER" id="PTHR37577">
    <property type="entry name" value="INTEGRAL MEMBRANE PROTEIN"/>
    <property type="match status" value="1"/>
</dbReference>
<proteinExistence type="predicted"/>
<accession>A0A428TFL9</accession>
<sequence>MACKVGSANPDIAGLGIIISFAFHAGLSLFLSIWSLCLWQAAIEALDHFIHQASSNSLDELVAQAANLEDGTVWDVLTVPDQPRAGEDAMGLLLAALIQRETLSLYHLRVVYDTANFTAVSVCASLINVTPDANLKMTRFLALIVYGYLLVSFSVVFGTTLKNRDEKVPGRCYNTGLIAAPDSMHPSVDMIYLGITGFWSAAALLCCYYTGPMPSRSGPLSMVLFRSALEQLQKFMSDSLVVGSILPNRLMPGYSDKTFRWDPMKLVLKCQILFFCLLFHPKAKYRVWLMMPLAMALYPLHLYMTIAIRIGNERFLEGDPENEWGFGQIVALVLCAATCIECIRGFSV</sequence>
<keyword evidence="3" id="KW-1185">Reference proteome</keyword>
<feature type="transmembrane region" description="Helical" evidence="1">
    <location>
        <begin position="287"/>
        <end position="306"/>
    </location>
</feature>
<evidence type="ECO:0000256" key="1">
    <source>
        <dbReference type="SAM" id="Phobius"/>
    </source>
</evidence>
<keyword evidence="1" id="KW-0812">Transmembrane</keyword>
<keyword evidence="1" id="KW-1133">Transmembrane helix</keyword>
<feature type="transmembrane region" description="Helical" evidence="1">
    <location>
        <begin position="190"/>
        <end position="211"/>
    </location>
</feature>
<evidence type="ECO:0000313" key="3">
    <source>
        <dbReference type="Proteomes" id="UP000288429"/>
    </source>
</evidence>
<comment type="caution">
    <text evidence="2">The sequence shown here is derived from an EMBL/GenBank/DDBJ whole genome shotgun (WGS) entry which is preliminary data.</text>
</comment>
<feature type="transmembrane region" description="Helical" evidence="1">
    <location>
        <begin position="12"/>
        <end position="39"/>
    </location>
</feature>
<evidence type="ECO:0000313" key="2">
    <source>
        <dbReference type="EMBL" id="RSM00856.1"/>
    </source>
</evidence>
<feature type="transmembrane region" description="Helical" evidence="1">
    <location>
        <begin position="326"/>
        <end position="346"/>
    </location>
</feature>
<reference evidence="2 3" key="1">
    <citation type="submission" date="2017-06" db="EMBL/GenBank/DDBJ databases">
        <title>Cmopartive genomic analysis of Ambrosia Fusariam Clade fungi.</title>
        <authorList>
            <person name="Stajich J.E."/>
            <person name="Carrillo J."/>
            <person name="Kijimoto T."/>
            <person name="Eskalen A."/>
            <person name="O'Donnell K."/>
            <person name="Kasson M."/>
        </authorList>
    </citation>
    <scope>NUCLEOTIDE SEQUENCE [LARGE SCALE GENOMIC DNA]</scope>
    <source>
        <strain evidence="2 3">NRRL 20438</strain>
    </source>
</reference>
<gene>
    <name evidence="2" type="ORF">CDV31_011609</name>
</gene>
<organism evidence="2 3">
    <name type="scientific">Fusarium ambrosium</name>
    <dbReference type="NCBI Taxonomy" id="131363"/>
    <lineage>
        <taxon>Eukaryota</taxon>
        <taxon>Fungi</taxon>
        <taxon>Dikarya</taxon>
        <taxon>Ascomycota</taxon>
        <taxon>Pezizomycotina</taxon>
        <taxon>Sordariomycetes</taxon>
        <taxon>Hypocreomycetidae</taxon>
        <taxon>Hypocreales</taxon>
        <taxon>Nectriaceae</taxon>
        <taxon>Fusarium</taxon>
        <taxon>Fusarium solani species complex</taxon>
    </lineage>
</organism>
<dbReference type="PANTHER" id="PTHR37577:SF1">
    <property type="entry name" value="INTEGRAL MEMBRANE PROTEIN"/>
    <property type="match status" value="1"/>
</dbReference>
<dbReference type="Proteomes" id="UP000288429">
    <property type="component" value="Unassembled WGS sequence"/>
</dbReference>
<dbReference type="InterPro" id="IPR053018">
    <property type="entry name" value="Elsinochrome_Biosynth-Asso"/>
</dbReference>
<name>A0A428TFL9_9HYPO</name>